<dbReference type="InterPro" id="IPR004358">
    <property type="entry name" value="Sig_transdc_His_kin-like_C"/>
</dbReference>
<comment type="caution">
    <text evidence="5">The sequence shown here is derived from an EMBL/GenBank/DDBJ whole genome shotgun (WGS) entry which is preliminary data.</text>
</comment>
<comment type="catalytic activity">
    <reaction evidence="1">
        <text>ATP + protein L-histidine = ADP + protein N-phospho-L-histidine.</text>
        <dbReference type="EC" id="2.7.13.3"/>
    </reaction>
</comment>
<keyword evidence="6" id="KW-1185">Reference proteome</keyword>
<evidence type="ECO:0000256" key="3">
    <source>
        <dbReference type="ARBA" id="ARBA00022553"/>
    </source>
</evidence>
<reference evidence="5 6" key="1">
    <citation type="journal article" date="2011" name="Syst. Appl. Microbiol.">
        <title>Defluviimonas denitrificans gen. nov., sp. nov., and Pararhodobacter aggregans gen. nov., sp. nov., non-phototrophic Rhodobacteraceae from the biofilter of a marine aquaculture.</title>
        <authorList>
            <person name="Foesel B.U."/>
            <person name="Drake H.L."/>
            <person name="Schramm A."/>
        </authorList>
    </citation>
    <scope>NUCLEOTIDE SEQUENCE [LARGE SCALE GENOMIC DNA]</scope>
    <source>
        <strain evidence="5 6">D1-19</strain>
    </source>
</reference>
<evidence type="ECO:0000313" key="6">
    <source>
        <dbReference type="Proteomes" id="UP000244810"/>
    </source>
</evidence>
<dbReference type="SUPFAM" id="SSF55874">
    <property type="entry name" value="ATPase domain of HSP90 chaperone/DNA topoisomerase II/histidine kinase"/>
    <property type="match status" value="1"/>
</dbReference>
<accession>A0A2T7UL26</accession>
<evidence type="ECO:0000259" key="4">
    <source>
        <dbReference type="PROSITE" id="PS50109"/>
    </source>
</evidence>
<dbReference type="Gene3D" id="1.10.287.130">
    <property type="match status" value="1"/>
</dbReference>
<name>A0A2T7UL26_9RHOB</name>
<dbReference type="InterPro" id="IPR000014">
    <property type="entry name" value="PAS"/>
</dbReference>
<dbReference type="InterPro" id="IPR013656">
    <property type="entry name" value="PAS_4"/>
</dbReference>
<evidence type="ECO:0000256" key="1">
    <source>
        <dbReference type="ARBA" id="ARBA00000085"/>
    </source>
</evidence>
<dbReference type="InterPro" id="IPR036890">
    <property type="entry name" value="HATPase_C_sf"/>
</dbReference>
<dbReference type="InterPro" id="IPR005467">
    <property type="entry name" value="His_kinase_dom"/>
</dbReference>
<dbReference type="InterPro" id="IPR003594">
    <property type="entry name" value="HATPase_dom"/>
</dbReference>
<organism evidence="5 6">
    <name type="scientific">Pararhodobacter aggregans</name>
    <dbReference type="NCBI Taxonomy" id="404875"/>
    <lineage>
        <taxon>Bacteria</taxon>
        <taxon>Pseudomonadati</taxon>
        <taxon>Pseudomonadota</taxon>
        <taxon>Alphaproteobacteria</taxon>
        <taxon>Rhodobacterales</taxon>
        <taxon>Paracoccaceae</taxon>
        <taxon>Pararhodobacter</taxon>
    </lineage>
</organism>
<dbReference type="Gene3D" id="3.30.450.20">
    <property type="entry name" value="PAS domain"/>
    <property type="match status" value="1"/>
</dbReference>
<dbReference type="EC" id="2.7.13.3" evidence="2"/>
<evidence type="ECO:0000256" key="2">
    <source>
        <dbReference type="ARBA" id="ARBA00012438"/>
    </source>
</evidence>
<dbReference type="Pfam" id="PF08448">
    <property type="entry name" value="PAS_4"/>
    <property type="match status" value="1"/>
</dbReference>
<dbReference type="SUPFAM" id="SSF55785">
    <property type="entry name" value="PYP-like sensor domain (PAS domain)"/>
    <property type="match status" value="1"/>
</dbReference>
<keyword evidence="3" id="KW-0597">Phosphoprotein</keyword>
<dbReference type="InterPro" id="IPR036097">
    <property type="entry name" value="HisK_dim/P_sf"/>
</dbReference>
<dbReference type="Pfam" id="PF02518">
    <property type="entry name" value="HATPase_c"/>
    <property type="match status" value="1"/>
</dbReference>
<dbReference type="AlphaFoldDB" id="A0A2T7UL26"/>
<dbReference type="Proteomes" id="UP000244810">
    <property type="component" value="Unassembled WGS sequence"/>
</dbReference>
<dbReference type="EMBL" id="QDDR01000015">
    <property type="protein sequence ID" value="PVE45402.1"/>
    <property type="molecule type" value="Genomic_DNA"/>
</dbReference>
<dbReference type="InterPro" id="IPR035965">
    <property type="entry name" value="PAS-like_dom_sf"/>
</dbReference>
<proteinExistence type="predicted"/>
<dbReference type="InterPro" id="IPR003661">
    <property type="entry name" value="HisK_dim/P_dom"/>
</dbReference>
<feature type="domain" description="Histidine kinase" evidence="4">
    <location>
        <begin position="200"/>
        <end position="439"/>
    </location>
</feature>
<dbReference type="PRINTS" id="PR00344">
    <property type="entry name" value="BCTRLSENSOR"/>
</dbReference>
<keyword evidence="5" id="KW-0808">Transferase</keyword>
<dbReference type="CDD" id="cd00082">
    <property type="entry name" value="HisKA"/>
    <property type="match status" value="1"/>
</dbReference>
<dbReference type="SMART" id="SM00091">
    <property type="entry name" value="PAS"/>
    <property type="match status" value="1"/>
</dbReference>
<dbReference type="OrthoDB" id="7568856at2"/>
<sequence>MSTSTDRHRDGEFSDDAWLSVLAAYDKTYAELASHHALLERQNQELQTQRQFIASILEAVNDIMVVLGRDARIEEASASFAAAVRRDPADLAGLRLSDVFDAEGAARLDAALAELRLQRSAARFEANVLTPEGPAPFDIALSARVNDRGRLIGAVLIGRPLAELRRAYSELEASHRQLKEAQIQLVRNEKLASLGRLLAGVAHELNNPISFVYASTHALDRYVSRFETYFERVQAGAPREELVALRGELKLERDLKNLRDAIHGARDGAERVRDIVADLRRLSASGTGERVAFDLVDTARIAARWVERGSKSGIEAQFTGLPSLMVRGVPGHIQQIVMNLVQNAMDAMKGQPDARLTIHVERQGQSAILSVSDNGPGVPEAQATSIFDPFFTTKPVGQGTGLGLSISHKIAEEHGGRLALCAVPGASGACFRLDLPLEEDP</sequence>
<dbReference type="PROSITE" id="PS50109">
    <property type="entry name" value="HIS_KIN"/>
    <property type="match status" value="1"/>
</dbReference>
<dbReference type="GO" id="GO:0000155">
    <property type="term" value="F:phosphorelay sensor kinase activity"/>
    <property type="evidence" value="ECO:0007669"/>
    <property type="project" value="InterPro"/>
</dbReference>
<dbReference type="SMART" id="SM00388">
    <property type="entry name" value="HisKA"/>
    <property type="match status" value="1"/>
</dbReference>
<dbReference type="Gene3D" id="3.30.565.10">
    <property type="entry name" value="Histidine kinase-like ATPase, C-terminal domain"/>
    <property type="match status" value="1"/>
</dbReference>
<dbReference type="SUPFAM" id="SSF47384">
    <property type="entry name" value="Homodimeric domain of signal transducing histidine kinase"/>
    <property type="match status" value="1"/>
</dbReference>
<dbReference type="PANTHER" id="PTHR43065">
    <property type="entry name" value="SENSOR HISTIDINE KINASE"/>
    <property type="match status" value="1"/>
</dbReference>
<dbReference type="PANTHER" id="PTHR43065:SF42">
    <property type="entry name" value="TWO-COMPONENT SENSOR PPRA"/>
    <property type="match status" value="1"/>
</dbReference>
<dbReference type="SMART" id="SM00387">
    <property type="entry name" value="HATPase_c"/>
    <property type="match status" value="1"/>
</dbReference>
<keyword evidence="5" id="KW-0418">Kinase</keyword>
<evidence type="ECO:0000313" key="5">
    <source>
        <dbReference type="EMBL" id="PVE45402.1"/>
    </source>
</evidence>
<protein>
    <recommendedName>
        <fullName evidence="2">histidine kinase</fullName>
        <ecNumber evidence="2">2.7.13.3</ecNumber>
    </recommendedName>
</protein>
<gene>
    <name evidence="5" type="ORF">DDE23_21670</name>
</gene>
<dbReference type="RefSeq" id="WP_107750138.1">
    <property type="nucleotide sequence ID" value="NZ_QBKF01000001.1"/>
</dbReference>